<reference evidence="10 11" key="1">
    <citation type="submission" date="2016-11" db="EMBL/GenBank/DDBJ databases">
        <authorList>
            <person name="Jaros S."/>
            <person name="Januszkiewicz K."/>
            <person name="Wedrychowicz H."/>
        </authorList>
    </citation>
    <scope>NUCLEOTIDE SEQUENCE [LARGE SCALE GENOMIC DNA]</scope>
    <source>
        <strain evidence="10 11">DSM 8605</strain>
    </source>
</reference>
<evidence type="ECO:0000256" key="6">
    <source>
        <dbReference type="ARBA" id="ARBA00047639"/>
    </source>
</evidence>
<keyword evidence="3" id="KW-0547">Nucleotide-binding</keyword>
<dbReference type="CDD" id="cd00773">
    <property type="entry name" value="HisRS-like_core"/>
    <property type="match status" value="1"/>
</dbReference>
<dbReference type="GO" id="GO:0006427">
    <property type="term" value="P:histidyl-tRNA aminoacylation"/>
    <property type="evidence" value="ECO:0007669"/>
    <property type="project" value="UniProtKB-UniRule"/>
</dbReference>
<evidence type="ECO:0000313" key="10">
    <source>
        <dbReference type="EMBL" id="SHH38485.1"/>
    </source>
</evidence>
<dbReference type="PIRSF" id="PIRSF001549">
    <property type="entry name" value="His-tRNA_synth"/>
    <property type="match status" value="1"/>
</dbReference>
<name>A0A1M5SJ44_9CLOT</name>
<comment type="similarity">
    <text evidence="1">Belongs to the class-II aminoacyl-tRNA synthetase family.</text>
</comment>
<evidence type="ECO:0000256" key="4">
    <source>
        <dbReference type="ARBA" id="ARBA00022840"/>
    </source>
</evidence>
<feature type="binding site" evidence="8">
    <location>
        <position position="124"/>
    </location>
    <ligand>
        <name>L-histidine</name>
        <dbReference type="ChEBI" id="CHEBI:57595"/>
    </ligand>
</feature>
<keyword evidence="4" id="KW-0067">ATP-binding</keyword>
<dbReference type="Pfam" id="PF13393">
    <property type="entry name" value="tRNA-synt_His"/>
    <property type="match status" value="1"/>
</dbReference>
<dbReference type="PANTHER" id="PTHR11476:SF7">
    <property type="entry name" value="HISTIDINE--TRNA LIGASE"/>
    <property type="match status" value="1"/>
</dbReference>
<dbReference type="InterPro" id="IPR045864">
    <property type="entry name" value="aa-tRNA-synth_II/BPL/LPL"/>
</dbReference>
<evidence type="ECO:0000256" key="7">
    <source>
        <dbReference type="NCBIfam" id="TIGR00442"/>
    </source>
</evidence>
<evidence type="ECO:0000256" key="8">
    <source>
        <dbReference type="PIRSR" id="PIRSR001549-1"/>
    </source>
</evidence>
<feature type="binding site" evidence="8">
    <location>
        <position position="138"/>
    </location>
    <ligand>
        <name>L-histidine</name>
        <dbReference type="ChEBI" id="CHEBI:57595"/>
    </ligand>
</feature>
<evidence type="ECO:0000259" key="9">
    <source>
        <dbReference type="PROSITE" id="PS50862"/>
    </source>
</evidence>
<evidence type="ECO:0000256" key="1">
    <source>
        <dbReference type="ARBA" id="ARBA00008226"/>
    </source>
</evidence>
<dbReference type="InterPro" id="IPR015807">
    <property type="entry name" value="His-tRNA-ligase"/>
</dbReference>
<dbReference type="Gene3D" id="3.30.930.10">
    <property type="entry name" value="Bira Bifunctional Protein, Domain 2"/>
    <property type="match status" value="1"/>
</dbReference>
<feature type="binding site" evidence="8">
    <location>
        <position position="284"/>
    </location>
    <ligand>
        <name>L-histidine</name>
        <dbReference type="ChEBI" id="CHEBI:57595"/>
    </ligand>
</feature>
<dbReference type="OrthoDB" id="9800814at2"/>
<evidence type="ECO:0000313" key="11">
    <source>
        <dbReference type="Proteomes" id="UP000184447"/>
    </source>
</evidence>
<dbReference type="EC" id="6.1.1.21" evidence="2 7"/>
<dbReference type="InterPro" id="IPR004516">
    <property type="entry name" value="HisRS/HisZ"/>
</dbReference>
<dbReference type="EMBL" id="FQXM01000004">
    <property type="protein sequence ID" value="SHH38485.1"/>
    <property type="molecule type" value="Genomic_DNA"/>
</dbReference>
<keyword evidence="10" id="KW-0436">Ligase</keyword>
<evidence type="ECO:0000256" key="5">
    <source>
        <dbReference type="ARBA" id="ARBA00022917"/>
    </source>
</evidence>
<sequence>MKINTNPVRGTRDFGPQEMELRDYVTNVIMEIYRNHGFTRIQTPVLENIDLLLGSDGGENLKLIYKILKRGNKIDLSQENLKEIDLVDMGLRYDLTLPLSRFYANNYSILPSTFKGMQIGEVFRAERPQKGRYRSFYQCDIDIIGEESEIAELELILTTSEALLALEFKDFIIRINDRRILTGLIQHAGFKEEDVNSICITFDKLDKIGLEGVEKELKGKEYSDEIINKFIAILTDINQGIEISEMEKFGIEQSVLNPLSNLIDIVEKQSKGKFKIKFDPTIVRGMGYYTGIIYEIQCDGLGVSIAGGGRYDKMIGQFMKSDVPAVGFSIGFERILSIMQDKNFKIPNSSQKIAFLFDKEKDHLSSVIEKSDELRADKNIVALIQKGKKIGKQLDNLKEQGFDSFCIYGEEIEVKKLG</sequence>
<dbReference type="GO" id="GO:0005524">
    <property type="term" value="F:ATP binding"/>
    <property type="evidence" value="ECO:0007669"/>
    <property type="project" value="UniProtKB-KW"/>
</dbReference>
<feature type="binding site" evidence="8">
    <location>
        <begin position="94"/>
        <end position="96"/>
    </location>
    <ligand>
        <name>L-histidine</name>
        <dbReference type="ChEBI" id="CHEBI:57595"/>
    </ligand>
</feature>
<feature type="binding site" evidence="8">
    <location>
        <position position="142"/>
    </location>
    <ligand>
        <name>L-histidine</name>
        <dbReference type="ChEBI" id="CHEBI:57595"/>
    </ligand>
</feature>
<dbReference type="NCBIfam" id="TIGR00442">
    <property type="entry name" value="hisS"/>
    <property type="match status" value="1"/>
</dbReference>
<dbReference type="InterPro" id="IPR041715">
    <property type="entry name" value="HisRS-like_core"/>
</dbReference>
<keyword evidence="11" id="KW-1185">Reference proteome</keyword>
<dbReference type="GO" id="GO:0140096">
    <property type="term" value="F:catalytic activity, acting on a protein"/>
    <property type="evidence" value="ECO:0007669"/>
    <property type="project" value="UniProtKB-ARBA"/>
</dbReference>
<feature type="domain" description="Aminoacyl-transfer RNA synthetases class-II family profile" evidence="9">
    <location>
        <begin position="9"/>
        <end position="347"/>
    </location>
</feature>
<keyword evidence="5" id="KW-0648">Protein biosynthesis</keyword>
<organism evidence="10 11">
    <name type="scientific">Clostridium grantii DSM 8605</name>
    <dbReference type="NCBI Taxonomy" id="1121316"/>
    <lineage>
        <taxon>Bacteria</taxon>
        <taxon>Bacillati</taxon>
        <taxon>Bacillota</taxon>
        <taxon>Clostridia</taxon>
        <taxon>Eubacteriales</taxon>
        <taxon>Clostridiaceae</taxon>
        <taxon>Clostridium</taxon>
    </lineage>
</organism>
<dbReference type="InterPro" id="IPR006195">
    <property type="entry name" value="aa-tRNA-synth_II"/>
</dbReference>
<feature type="binding site" evidence="8">
    <location>
        <begin position="288"/>
        <end position="289"/>
    </location>
    <ligand>
        <name>L-histidine</name>
        <dbReference type="ChEBI" id="CHEBI:57595"/>
    </ligand>
</feature>
<keyword evidence="10" id="KW-0030">Aminoacyl-tRNA synthetase</keyword>
<accession>A0A1M5SJ44</accession>
<dbReference type="GO" id="GO:0016740">
    <property type="term" value="F:transferase activity"/>
    <property type="evidence" value="ECO:0007669"/>
    <property type="project" value="UniProtKB-ARBA"/>
</dbReference>
<gene>
    <name evidence="10" type="ORF">SAMN02745207_00964</name>
</gene>
<protein>
    <recommendedName>
        <fullName evidence="2 7">Histidine--tRNA ligase</fullName>
        <ecNumber evidence="2 7">6.1.1.21</ecNumber>
    </recommendedName>
</protein>
<dbReference type="AlphaFoldDB" id="A0A1M5SJ44"/>
<dbReference type="STRING" id="1121316.SAMN02745207_00964"/>
<dbReference type="SUPFAM" id="SSF55681">
    <property type="entry name" value="Class II aaRS and biotin synthetases"/>
    <property type="match status" value="1"/>
</dbReference>
<dbReference type="PANTHER" id="PTHR11476">
    <property type="entry name" value="HISTIDYL-TRNA SYNTHETASE"/>
    <property type="match status" value="1"/>
</dbReference>
<comment type="catalytic activity">
    <reaction evidence="6">
        <text>tRNA(His) + L-histidine + ATP = L-histidyl-tRNA(His) + AMP + diphosphate + H(+)</text>
        <dbReference type="Rhea" id="RHEA:17313"/>
        <dbReference type="Rhea" id="RHEA-COMP:9665"/>
        <dbReference type="Rhea" id="RHEA-COMP:9689"/>
        <dbReference type="ChEBI" id="CHEBI:15378"/>
        <dbReference type="ChEBI" id="CHEBI:30616"/>
        <dbReference type="ChEBI" id="CHEBI:33019"/>
        <dbReference type="ChEBI" id="CHEBI:57595"/>
        <dbReference type="ChEBI" id="CHEBI:78442"/>
        <dbReference type="ChEBI" id="CHEBI:78527"/>
        <dbReference type="ChEBI" id="CHEBI:456215"/>
        <dbReference type="EC" id="6.1.1.21"/>
    </reaction>
</comment>
<dbReference type="GO" id="GO:0005737">
    <property type="term" value="C:cytoplasm"/>
    <property type="evidence" value="ECO:0007669"/>
    <property type="project" value="UniProtKB-UniRule"/>
</dbReference>
<evidence type="ECO:0000256" key="3">
    <source>
        <dbReference type="ARBA" id="ARBA00022741"/>
    </source>
</evidence>
<dbReference type="RefSeq" id="WP_073337292.1">
    <property type="nucleotide sequence ID" value="NZ_FQXM01000004.1"/>
</dbReference>
<dbReference type="GO" id="GO:0004821">
    <property type="term" value="F:histidine-tRNA ligase activity"/>
    <property type="evidence" value="ECO:0007669"/>
    <property type="project" value="UniProtKB-UniRule"/>
</dbReference>
<dbReference type="Proteomes" id="UP000184447">
    <property type="component" value="Unassembled WGS sequence"/>
</dbReference>
<evidence type="ECO:0000256" key="2">
    <source>
        <dbReference type="ARBA" id="ARBA00012815"/>
    </source>
</evidence>
<dbReference type="PROSITE" id="PS50862">
    <property type="entry name" value="AA_TRNA_LIGASE_II"/>
    <property type="match status" value="1"/>
</dbReference>
<proteinExistence type="inferred from homology"/>